<evidence type="ECO:0000313" key="2">
    <source>
        <dbReference type="EMBL" id="OXA60304.1"/>
    </source>
</evidence>
<protein>
    <recommendedName>
        <fullName evidence="4">Gustatory receptor</fullName>
    </recommendedName>
</protein>
<organism evidence="2 3">
    <name type="scientific">Folsomia candida</name>
    <name type="common">Springtail</name>
    <dbReference type="NCBI Taxonomy" id="158441"/>
    <lineage>
        <taxon>Eukaryota</taxon>
        <taxon>Metazoa</taxon>
        <taxon>Ecdysozoa</taxon>
        <taxon>Arthropoda</taxon>
        <taxon>Hexapoda</taxon>
        <taxon>Collembola</taxon>
        <taxon>Entomobryomorpha</taxon>
        <taxon>Isotomoidea</taxon>
        <taxon>Isotomidae</taxon>
        <taxon>Proisotominae</taxon>
        <taxon>Folsomia</taxon>
    </lineage>
</organism>
<feature type="transmembrane region" description="Helical" evidence="1">
    <location>
        <begin position="167"/>
        <end position="195"/>
    </location>
</feature>
<evidence type="ECO:0000256" key="1">
    <source>
        <dbReference type="SAM" id="Phobius"/>
    </source>
</evidence>
<dbReference type="EMBL" id="LNIX01000002">
    <property type="protein sequence ID" value="OXA60304.1"/>
    <property type="molecule type" value="Genomic_DNA"/>
</dbReference>
<feature type="transmembrane region" description="Helical" evidence="1">
    <location>
        <begin position="109"/>
        <end position="131"/>
    </location>
</feature>
<feature type="transmembrane region" description="Helical" evidence="1">
    <location>
        <begin position="338"/>
        <end position="365"/>
    </location>
</feature>
<keyword evidence="1" id="KW-1133">Transmembrane helix</keyword>
<dbReference type="Proteomes" id="UP000198287">
    <property type="component" value="Unassembled WGS sequence"/>
</dbReference>
<feature type="transmembrane region" description="Helical" evidence="1">
    <location>
        <begin position="50"/>
        <end position="70"/>
    </location>
</feature>
<feature type="transmembrane region" description="Helical" evidence="1">
    <location>
        <begin position="215"/>
        <end position="242"/>
    </location>
</feature>
<accession>A0A226ETB6</accession>
<keyword evidence="1" id="KW-0812">Transmembrane</keyword>
<dbReference type="AlphaFoldDB" id="A0A226ETB6"/>
<feature type="transmembrane region" description="Helical" evidence="1">
    <location>
        <begin position="306"/>
        <end position="332"/>
    </location>
</feature>
<keyword evidence="1" id="KW-0472">Membrane</keyword>
<name>A0A226ETB6_FOLCA</name>
<keyword evidence="3" id="KW-1185">Reference proteome</keyword>
<feature type="transmembrane region" description="Helical" evidence="1">
    <location>
        <begin position="274"/>
        <end position="294"/>
    </location>
</feature>
<comment type="caution">
    <text evidence="2">The sequence shown here is derived from an EMBL/GenBank/DDBJ whole genome shotgun (WGS) entry which is preliminary data.</text>
</comment>
<evidence type="ECO:0000313" key="3">
    <source>
        <dbReference type="Proteomes" id="UP000198287"/>
    </source>
</evidence>
<reference evidence="2 3" key="1">
    <citation type="submission" date="2015-12" db="EMBL/GenBank/DDBJ databases">
        <title>The genome of Folsomia candida.</title>
        <authorList>
            <person name="Faddeeva A."/>
            <person name="Derks M.F."/>
            <person name="Anvar Y."/>
            <person name="Smit S."/>
            <person name="Van Straalen N."/>
            <person name="Roelofs D."/>
        </authorList>
    </citation>
    <scope>NUCLEOTIDE SEQUENCE [LARGE SCALE GENOMIC DNA]</scope>
    <source>
        <strain evidence="2 3">VU population</strain>
        <tissue evidence="2">Whole body</tissue>
    </source>
</reference>
<proteinExistence type="predicted"/>
<sequence>MSESQFRIWARYSDFFQTFYPFIYQLPWKWDPVKKCVYRKKRKYDWFWKALPYVLAMTAIVGSVASGILVRCNFDPTAIEYKYRFQRQLKQFQLPQKKPSVTLSPRKNLLTALQVMLTFCGVTLAFFYHLVSNSETEVLFAINSCIKSHVKLRRLRKDNKKLDETKLLEIIFTIIFYVAYFSPPVLLLVILWFQADPTFYVGQFIFNQLPIFVDILLTLALGSVILFKLGFFIFRFLVALIVIMECIRVAVMTMTVLVPGMCTIGDFIKLLKQVFYLTILQGRLLTGIHLKFYREILIPLYAAQDVIAVCGFMATLLTTSCHILANFAIIRLSHALPYVLWMFLFYLSITAFVTEVATFCFAADLNQNSIELLRKFTNATNKLSQYSRGKKIMMRQIKALRSPAIPIGFTGYYLFRCSRMTVLIVIKILLDQSINALITF</sequence>
<gene>
    <name evidence="2" type="ORF">Fcan01_05722</name>
</gene>
<evidence type="ECO:0008006" key="4">
    <source>
        <dbReference type="Google" id="ProtNLM"/>
    </source>
</evidence>